<evidence type="ECO:0000313" key="2">
    <source>
        <dbReference type="EMBL" id="GGI14354.1"/>
    </source>
</evidence>
<dbReference type="GO" id="GO:0016747">
    <property type="term" value="F:acyltransferase activity, transferring groups other than amino-acyl groups"/>
    <property type="evidence" value="ECO:0007669"/>
    <property type="project" value="InterPro"/>
</dbReference>
<protein>
    <submittedName>
        <fullName evidence="2">N-acetyltransferase</fullName>
    </submittedName>
</protein>
<dbReference type="Pfam" id="PF00583">
    <property type="entry name" value="Acetyltransf_1"/>
    <property type="match status" value="1"/>
</dbReference>
<dbReference type="EMBL" id="BMHB01000001">
    <property type="protein sequence ID" value="GGI14354.1"/>
    <property type="molecule type" value="Genomic_DNA"/>
</dbReference>
<dbReference type="Gene3D" id="3.40.630.30">
    <property type="match status" value="1"/>
</dbReference>
<evidence type="ECO:0000313" key="3">
    <source>
        <dbReference type="Proteomes" id="UP000626244"/>
    </source>
</evidence>
<dbReference type="InterPro" id="IPR016181">
    <property type="entry name" value="Acyl_CoA_acyltransferase"/>
</dbReference>
<keyword evidence="3" id="KW-1185">Reference proteome</keyword>
<name>A0A8J3AIF1_9BACI</name>
<dbReference type="AlphaFoldDB" id="A0A8J3AIF1"/>
<evidence type="ECO:0000259" key="1">
    <source>
        <dbReference type="PROSITE" id="PS51186"/>
    </source>
</evidence>
<gene>
    <name evidence="2" type="ORF">GCM10007380_22520</name>
</gene>
<dbReference type="CDD" id="cd04301">
    <property type="entry name" value="NAT_SF"/>
    <property type="match status" value="1"/>
</dbReference>
<dbReference type="PROSITE" id="PS51186">
    <property type="entry name" value="GNAT"/>
    <property type="match status" value="1"/>
</dbReference>
<dbReference type="OrthoDB" id="9805924at2"/>
<proteinExistence type="predicted"/>
<organism evidence="2 3">
    <name type="scientific">Gottfriedia solisilvae</name>
    <dbReference type="NCBI Taxonomy" id="1516104"/>
    <lineage>
        <taxon>Bacteria</taxon>
        <taxon>Bacillati</taxon>
        <taxon>Bacillota</taxon>
        <taxon>Bacilli</taxon>
        <taxon>Bacillales</taxon>
        <taxon>Bacillaceae</taxon>
        <taxon>Gottfriedia</taxon>
    </lineage>
</organism>
<reference evidence="3" key="1">
    <citation type="journal article" date="2019" name="Int. J. Syst. Evol. Microbiol.">
        <title>The Global Catalogue of Microorganisms (GCM) 10K type strain sequencing project: providing services to taxonomists for standard genome sequencing and annotation.</title>
        <authorList>
            <consortium name="The Broad Institute Genomics Platform"/>
            <consortium name="The Broad Institute Genome Sequencing Center for Infectious Disease"/>
            <person name="Wu L."/>
            <person name="Ma J."/>
        </authorList>
    </citation>
    <scope>NUCLEOTIDE SEQUENCE [LARGE SCALE GENOMIC DNA]</scope>
    <source>
        <strain evidence="3">CGMCC 1.14993</strain>
    </source>
</reference>
<comment type="caution">
    <text evidence="2">The sequence shown here is derived from an EMBL/GenBank/DDBJ whole genome shotgun (WGS) entry which is preliminary data.</text>
</comment>
<sequence length="145" mass="17064">MNSKISIQHYESKEELLKGFQVLKQLRTHLTEESFFELYEEMKKEGYKLVGLEDHGETVAVAGIIILTNFYNGKHVFVYDLVSDQHRRSNGYGKQLLDYIHEFGKENGCELVSLQSGLQRIDAHRFYEEKMEYRKLSYAFSKDIK</sequence>
<feature type="domain" description="N-acetyltransferase" evidence="1">
    <location>
        <begin position="5"/>
        <end position="145"/>
    </location>
</feature>
<dbReference type="RefSeq" id="WP_088000457.1">
    <property type="nucleotide sequence ID" value="NZ_BMHB01000001.1"/>
</dbReference>
<dbReference type="SUPFAM" id="SSF55729">
    <property type="entry name" value="Acyl-CoA N-acyltransferases (Nat)"/>
    <property type="match status" value="1"/>
</dbReference>
<dbReference type="Proteomes" id="UP000626244">
    <property type="component" value="Unassembled WGS sequence"/>
</dbReference>
<dbReference type="InterPro" id="IPR000182">
    <property type="entry name" value="GNAT_dom"/>
</dbReference>
<accession>A0A8J3AIF1</accession>